<proteinExistence type="predicted"/>
<keyword evidence="3" id="KW-1185">Reference proteome</keyword>
<feature type="region of interest" description="Disordered" evidence="1">
    <location>
        <begin position="1"/>
        <end position="27"/>
    </location>
</feature>
<name>A0ABR3GE28_9PEZI</name>
<organism evidence="2 3">
    <name type="scientific">Discina gigas</name>
    <dbReference type="NCBI Taxonomy" id="1032678"/>
    <lineage>
        <taxon>Eukaryota</taxon>
        <taxon>Fungi</taxon>
        <taxon>Dikarya</taxon>
        <taxon>Ascomycota</taxon>
        <taxon>Pezizomycotina</taxon>
        <taxon>Pezizomycetes</taxon>
        <taxon>Pezizales</taxon>
        <taxon>Discinaceae</taxon>
        <taxon>Discina</taxon>
    </lineage>
</organism>
<reference evidence="2 3" key="1">
    <citation type="submission" date="2024-02" db="EMBL/GenBank/DDBJ databases">
        <title>Discinaceae phylogenomics.</title>
        <authorList>
            <person name="Dirks A.C."/>
            <person name="James T.Y."/>
        </authorList>
    </citation>
    <scope>NUCLEOTIDE SEQUENCE [LARGE SCALE GENOMIC DNA]</scope>
    <source>
        <strain evidence="2 3">ACD0624</strain>
    </source>
</reference>
<comment type="caution">
    <text evidence="2">The sequence shown here is derived from an EMBL/GenBank/DDBJ whole genome shotgun (WGS) entry which is preliminary data.</text>
</comment>
<gene>
    <name evidence="2" type="ORF">Q9L58_006837</name>
</gene>
<evidence type="ECO:0008006" key="4">
    <source>
        <dbReference type="Google" id="ProtNLM"/>
    </source>
</evidence>
<sequence length="331" mass="37405">MSTKHQNPETIPNANNNTSYNAEANDSNVAGSSSAYMGNYDGDDWEVRTSGWRQNLKRRLEGTGNTSKASRQFVTKACIKRGISLDQRFDSYGAEKMDATIDSITELAAHRPGWDRELTRDTIRSLCSDGIQRKCGVEKRKREALQGDPDHEAKRTMMDKGKKHVNGANATTIALKGHDYLTQNYGSKTVASGLSSKELGIHDKNTVLTTEEMVPKVPMDSQLSAPLFRIDFRSPTRRITLYFPQDISYTSFSETIFRTHVRLAPGEILQYKARRGTHQDLQFKPLMMEEDFISMVKMYTDSGVTLQVLHTVRVTSIAYVLWYLTKFLIAL</sequence>
<dbReference type="Proteomes" id="UP001447188">
    <property type="component" value="Unassembled WGS sequence"/>
</dbReference>
<evidence type="ECO:0000313" key="3">
    <source>
        <dbReference type="Proteomes" id="UP001447188"/>
    </source>
</evidence>
<evidence type="ECO:0000313" key="2">
    <source>
        <dbReference type="EMBL" id="KAL0634221.1"/>
    </source>
</evidence>
<evidence type="ECO:0000256" key="1">
    <source>
        <dbReference type="SAM" id="MobiDB-lite"/>
    </source>
</evidence>
<dbReference type="EMBL" id="JBBBZM010000100">
    <property type="protein sequence ID" value="KAL0634221.1"/>
    <property type="molecule type" value="Genomic_DNA"/>
</dbReference>
<protein>
    <recommendedName>
        <fullName evidence="4">UBX domain-containing protein</fullName>
    </recommendedName>
</protein>
<accession>A0ABR3GE28</accession>